<dbReference type="EnsemblMetazoa" id="Aqu2.1.25734_001">
    <property type="protein sequence ID" value="Aqu2.1.25734_001"/>
    <property type="gene ID" value="Aqu2.1.25734"/>
</dbReference>
<protein>
    <submittedName>
        <fullName evidence="1">Uncharacterized protein</fullName>
    </submittedName>
</protein>
<reference evidence="1" key="1">
    <citation type="submission" date="2017-05" db="UniProtKB">
        <authorList>
            <consortium name="EnsemblMetazoa"/>
        </authorList>
    </citation>
    <scope>IDENTIFICATION</scope>
</reference>
<name>A0A1X7UCQ9_AMPQE</name>
<dbReference type="InParanoid" id="A0A1X7UCQ9"/>
<organism evidence="1">
    <name type="scientific">Amphimedon queenslandica</name>
    <name type="common">Sponge</name>
    <dbReference type="NCBI Taxonomy" id="400682"/>
    <lineage>
        <taxon>Eukaryota</taxon>
        <taxon>Metazoa</taxon>
        <taxon>Porifera</taxon>
        <taxon>Demospongiae</taxon>
        <taxon>Heteroscleromorpha</taxon>
        <taxon>Haplosclerida</taxon>
        <taxon>Niphatidae</taxon>
        <taxon>Amphimedon</taxon>
    </lineage>
</organism>
<dbReference type="AlphaFoldDB" id="A0A1X7UCQ9"/>
<evidence type="ECO:0000313" key="1">
    <source>
        <dbReference type="EnsemblMetazoa" id="Aqu2.1.25734_001"/>
    </source>
</evidence>
<accession>A0A1X7UCQ9</accession>
<proteinExistence type="predicted"/>
<sequence>YIIHDDGCHLKKYALHRSSNFISQLTIVVDKFHMKGHTDKWCKENCDPNYIDELGK</sequence>